<dbReference type="EMBL" id="CP131059">
    <property type="protein sequence ID" value="WNY22970.1"/>
    <property type="molecule type" value="Genomic_DNA"/>
</dbReference>
<name>A0AA96ZS28_9EURY</name>
<dbReference type="SUPFAM" id="SSF52317">
    <property type="entry name" value="Class I glutamine amidotransferase-like"/>
    <property type="match status" value="1"/>
</dbReference>
<keyword evidence="3" id="KW-1185">Reference proteome</keyword>
<dbReference type="GO" id="GO:0005737">
    <property type="term" value="C:cytoplasm"/>
    <property type="evidence" value="ECO:0007669"/>
    <property type="project" value="TreeGrafter"/>
</dbReference>
<sequence>METKKILMIVAPERFRDEEFFEPRDVFEQNGYQVVVGSTRLGKATGVKGGDVDVDILIDDASANDYDAIAISGGGGSKAFLWDNPKLHALLNDASAKGKVVSGICISPVVLAKAGLLNGKAACVFPDDEAISEMEKAGANLKDEAVVKDGKIITGNGPECAAEFGETVVEAIEE</sequence>
<organism evidence="2 3">
    <name type="scientific">Methanimicrococcus hongohii</name>
    <dbReference type="NCBI Taxonomy" id="3028295"/>
    <lineage>
        <taxon>Archaea</taxon>
        <taxon>Methanobacteriati</taxon>
        <taxon>Methanobacteriota</taxon>
        <taxon>Stenosarchaea group</taxon>
        <taxon>Methanomicrobia</taxon>
        <taxon>Methanosarcinales</taxon>
        <taxon>Methanosarcinaceae</taxon>
        <taxon>Methanimicrococcus</taxon>
    </lineage>
</organism>
<gene>
    <name evidence="2" type="ORF">MmiHf6_02640</name>
</gene>
<dbReference type="InterPro" id="IPR029062">
    <property type="entry name" value="Class_I_gatase-like"/>
</dbReference>
<dbReference type="GeneID" id="85194715"/>
<dbReference type="Proteomes" id="UP001302978">
    <property type="component" value="Chromosome"/>
</dbReference>
<evidence type="ECO:0000313" key="3">
    <source>
        <dbReference type="Proteomes" id="UP001302978"/>
    </source>
</evidence>
<feature type="domain" description="DJ-1/PfpI" evidence="1">
    <location>
        <begin position="4"/>
        <end position="170"/>
    </location>
</feature>
<dbReference type="KEGG" id="mehf:MmiHf6_02640"/>
<dbReference type="RefSeq" id="WP_316557949.1">
    <property type="nucleotide sequence ID" value="NZ_CP131059.1"/>
</dbReference>
<proteinExistence type="predicted"/>
<dbReference type="PANTHER" id="PTHR48094:SF12">
    <property type="entry name" value="PARKINSON DISEASE PROTEIN 7 HOMOLOG"/>
    <property type="match status" value="1"/>
</dbReference>
<reference evidence="2 3" key="1">
    <citation type="submission" date="2023-07" db="EMBL/GenBank/DDBJ databases">
        <title>Closed genoem sequence of Methanomicrococcus sp. Hf6.</title>
        <authorList>
            <person name="Poehlein A."/>
            <person name="Protasov E."/>
            <person name="Platt K."/>
            <person name="Reeh H."/>
            <person name="Daniel R."/>
            <person name="Brune A."/>
        </authorList>
    </citation>
    <scope>NUCLEOTIDE SEQUENCE [LARGE SCALE GENOMIC DNA]</scope>
    <source>
        <strain evidence="2 3">Hf6</strain>
    </source>
</reference>
<dbReference type="Gene3D" id="3.40.50.880">
    <property type="match status" value="1"/>
</dbReference>
<protein>
    <recommendedName>
        <fullName evidence="1">DJ-1/PfpI domain-containing protein</fullName>
    </recommendedName>
</protein>
<evidence type="ECO:0000259" key="1">
    <source>
        <dbReference type="Pfam" id="PF01965"/>
    </source>
</evidence>
<dbReference type="Pfam" id="PF01965">
    <property type="entry name" value="DJ-1_PfpI"/>
    <property type="match status" value="1"/>
</dbReference>
<dbReference type="PANTHER" id="PTHR48094">
    <property type="entry name" value="PROTEIN/NUCLEIC ACID DEGLYCASE DJ-1-RELATED"/>
    <property type="match status" value="1"/>
</dbReference>
<dbReference type="AlphaFoldDB" id="A0AA96ZS28"/>
<accession>A0AA96ZS28</accession>
<dbReference type="InterPro" id="IPR002818">
    <property type="entry name" value="DJ-1/PfpI"/>
</dbReference>
<dbReference type="CDD" id="cd03135">
    <property type="entry name" value="GATase1_DJ-1"/>
    <property type="match status" value="1"/>
</dbReference>
<evidence type="ECO:0000313" key="2">
    <source>
        <dbReference type="EMBL" id="WNY22970.1"/>
    </source>
</evidence>
<dbReference type="InterPro" id="IPR050325">
    <property type="entry name" value="Prot/Nucl_acid_deglycase"/>
</dbReference>